<dbReference type="Pfam" id="PF04471">
    <property type="entry name" value="Mrr_cat"/>
    <property type="match status" value="1"/>
</dbReference>
<dbReference type="InterPro" id="IPR011335">
    <property type="entry name" value="Restrct_endonuc-II-like"/>
</dbReference>
<dbReference type="InterPro" id="IPR052906">
    <property type="entry name" value="Type_IV_Methyl-Rstrct_Enzyme"/>
</dbReference>
<accession>A0ABQ5R701</accession>
<keyword evidence="1" id="KW-1133">Transmembrane helix</keyword>
<dbReference type="Proteomes" id="UP001144280">
    <property type="component" value="Unassembled WGS sequence"/>
</dbReference>
<feature type="chain" id="PRO_5045160788" description="Restriction endonuclease type IV Mrr domain-containing protein" evidence="2">
    <location>
        <begin position="19"/>
        <end position="200"/>
    </location>
</feature>
<organism evidence="4 5">
    <name type="scientific">Phytohabitans aurantiacus</name>
    <dbReference type="NCBI Taxonomy" id="3016789"/>
    <lineage>
        <taxon>Bacteria</taxon>
        <taxon>Bacillati</taxon>
        <taxon>Actinomycetota</taxon>
        <taxon>Actinomycetes</taxon>
        <taxon>Micromonosporales</taxon>
        <taxon>Micromonosporaceae</taxon>
    </lineage>
</organism>
<feature type="domain" description="Restriction endonuclease type IV Mrr" evidence="3">
    <location>
        <begin position="69"/>
        <end position="179"/>
    </location>
</feature>
<evidence type="ECO:0000313" key="4">
    <source>
        <dbReference type="EMBL" id="GLI01760.1"/>
    </source>
</evidence>
<evidence type="ECO:0000256" key="2">
    <source>
        <dbReference type="SAM" id="SignalP"/>
    </source>
</evidence>
<evidence type="ECO:0000313" key="5">
    <source>
        <dbReference type="Proteomes" id="UP001144280"/>
    </source>
</evidence>
<dbReference type="InterPro" id="IPR011856">
    <property type="entry name" value="tRNA_endonuc-like_dom_sf"/>
</dbReference>
<dbReference type="Gene3D" id="3.40.1350.10">
    <property type="match status" value="1"/>
</dbReference>
<dbReference type="PANTHER" id="PTHR30015:SF6">
    <property type="entry name" value="SLL1429 PROTEIN"/>
    <property type="match status" value="1"/>
</dbReference>
<evidence type="ECO:0000259" key="3">
    <source>
        <dbReference type="Pfam" id="PF04471"/>
    </source>
</evidence>
<feature type="signal peptide" evidence="2">
    <location>
        <begin position="1"/>
        <end position="18"/>
    </location>
</feature>
<name>A0ABQ5R701_9ACTN</name>
<dbReference type="PANTHER" id="PTHR30015">
    <property type="entry name" value="MRR RESTRICTION SYSTEM PROTEIN"/>
    <property type="match status" value="1"/>
</dbReference>
<comment type="caution">
    <text evidence="4">The sequence shown here is derived from an EMBL/GenBank/DDBJ whole genome shotgun (WGS) entry which is preliminary data.</text>
</comment>
<feature type="transmembrane region" description="Helical" evidence="1">
    <location>
        <begin position="28"/>
        <end position="49"/>
    </location>
</feature>
<sequence length="200" mass="21245">MLLAGVGCLAAAAALSRADDLVTAHATTITVAFVVVLALAATVGTLVVVTRVRQAARQAQRDRDIAATDTMTGPQFEEYVARLMRRDGLHGVRVCGGSGDLGADITARTGDGRRVVVQCKRYSGSVGDPHVQKFNGTAWQIHRADVALLVTTGRPTSRARQLAARCRIVLVDRHELAAWATDGRLPAALSTSVRQARRPA</sequence>
<protein>
    <recommendedName>
        <fullName evidence="3">Restriction endonuclease type IV Mrr domain-containing protein</fullName>
    </recommendedName>
</protein>
<keyword evidence="1" id="KW-0812">Transmembrane</keyword>
<reference evidence="4" key="1">
    <citation type="submission" date="2022-12" db="EMBL/GenBank/DDBJ databases">
        <title>New Phytohabitans aurantiacus sp. RD004123 nov., an actinomycete isolated from soil.</title>
        <authorList>
            <person name="Triningsih D.W."/>
            <person name="Harunari E."/>
            <person name="Igarashi Y."/>
        </authorList>
    </citation>
    <scope>NUCLEOTIDE SEQUENCE</scope>
    <source>
        <strain evidence="4">RD004123</strain>
    </source>
</reference>
<keyword evidence="2" id="KW-0732">Signal</keyword>
<keyword evidence="5" id="KW-1185">Reference proteome</keyword>
<keyword evidence="1" id="KW-0472">Membrane</keyword>
<gene>
    <name evidence="4" type="ORF">Pa4123_70360</name>
</gene>
<dbReference type="SUPFAM" id="SSF52980">
    <property type="entry name" value="Restriction endonuclease-like"/>
    <property type="match status" value="1"/>
</dbReference>
<evidence type="ECO:0000256" key="1">
    <source>
        <dbReference type="SAM" id="Phobius"/>
    </source>
</evidence>
<dbReference type="InterPro" id="IPR007560">
    <property type="entry name" value="Restrct_endonuc_IV_Mrr"/>
</dbReference>
<dbReference type="EMBL" id="BSDI01000049">
    <property type="protein sequence ID" value="GLI01760.1"/>
    <property type="molecule type" value="Genomic_DNA"/>
</dbReference>
<proteinExistence type="predicted"/>